<reference evidence="6" key="1">
    <citation type="submission" date="2007-11" db="EMBL/GenBank/DDBJ databases">
        <title>Complete genome sequence of Clostridium phytofermentans ISDg.</title>
        <authorList>
            <person name="Leschine S.B."/>
            <person name="Warnick T.A."/>
            <person name="Blanchard J.L."/>
            <person name="Schnell D.J."/>
            <person name="Petit E.L."/>
            <person name="LaTouf W.G."/>
            <person name="Copeland A."/>
            <person name="Lucas S."/>
            <person name="Lapidus A."/>
            <person name="Barry K."/>
            <person name="Glavina del Rio T."/>
            <person name="Dalin E."/>
            <person name="Tice H."/>
            <person name="Pitluck S."/>
            <person name="Kiss H."/>
            <person name="Brettin T."/>
            <person name="Bruce D."/>
            <person name="Detter J.C."/>
            <person name="Han C."/>
            <person name="Kuske C."/>
            <person name="Schmutz J."/>
            <person name="Larimer F."/>
            <person name="Land M."/>
            <person name="Hauser L."/>
            <person name="Kyrpides N."/>
            <person name="Kim E.A."/>
            <person name="Richardson P."/>
        </authorList>
    </citation>
    <scope>NUCLEOTIDE SEQUENCE [LARGE SCALE GENOMIC DNA]</scope>
    <source>
        <strain evidence="6">ATCC 700394 / DSM 18823 / ISDg</strain>
    </source>
</reference>
<evidence type="ECO:0000259" key="4">
    <source>
        <dbReference type="Pfam" id="PF00248"/>
    </source>
</evidence>
<dbReference type="PANTHER" id="PTHR43150:SF4">
    <property type="entry name" value="L-GLYCERALDEHYDE 3-PHOSPHATE REDUCTASE"/>
    <property type="match status" value="1"/>
</dbReference>
<organism evidence="5 6">
    <name type="scientific">Lachnoclostridium phytofermentans (strain ATCC 700394 / DSM 18823 / ISDg)</name>
    <name type="common">Clostridium phytofermentans</name>
    <dbReference type="NCBI Taxonomy" id="357809"/>
    <lineage>
        <taxon>Bacteria</taxon>
        <taxon>Bacillati</taxon>
        <taxon>Bacillota</taxon>
        <taxon>Clostridia</taxon>
        <taxon>Lachnospirales</taxon>
        <taxon>Lachnospiraceae</taxon>
    </lineage>
</organism>
<name>A9KN07_LACP7</name>
<feature type="domain" description="NADP-dependent oxidoreductase" evidence="4">
    <location>
        <begin position="28"/>
        <end position="329"/>
    </location>
</feature>
<dbReference type="eggNOG" id="COG0667">
    <property type="taxonomic scope" value="Bacteria"/>
</dbReference>
<dbReference type="KEGG" id="cpy:Cphy_2657"/>
<evidence type="ECO:0000256" key="1">
    <source>
        <dbReference type="ARBA" id="ARBA00006515"/>
    </source>
</evidence>
<dbReference type="HOGENOM" id="CLU_023205_2_0_9"/>
<dbReference type="RefSeq" id="WP_012200670.1">
    <property type="nucleotide sequence ID" value="NC_010001.1"/>
</dbReference>
<accession>A9KN07</accession>
<dbReference type="GO" id="GO:0051596">
    <property type="term" value="P:methylglyoxal catabolic process"/>
    <property type="evidence" value="ECO:0007669"/>
    <property type="project" value="TreeGrafter"/>
</dbReference>
<gene>
    <name evidence="5" type="ordered locus">Cphy_2657</name>
</gene>
<dbReference type="InterPro" id="IPR005399">
    <property type="entry name" value="K_chnl_volt-dep_bsu_KCNAB-rel"/>
</dbReference>
<evidence type="ECO:0000313" key="6">
    <source>
        <dbReference type="Proteomes" id="UP000000370"/>
    </source>
</evidence>
<dbReference type="STRING" id="357809.Cphy_2657"/>
<dbReference type="AlphaFoldDB" id="A9KN07"/>
<dbReference type="GO" id="GO:0016491">
    <property type="term" value="F:oxidoreductase activity"/>
    <property type="evidence" value="ECO:0007669"/>
    <property type="project" value="UniProtKB-KW"/>
</dbReference>
<keyword evidence="2" id="KW-0521">NADP</keyword>
<evidence type="ECO:0000256" key="3">
    <source>
        <dbReference type="ARBA" id="ARBA00023002"/>
    </source>
</evidence>
<dbReference type="EMBL" id="CP000885">
    <property type="protein sequence ID" value="ABX43018.1"/>
    <property type="molecule type" value="Genomic_DNA"/>
</dbReference>
<sequence>MSYIANENRYDRMEYYRSGKSGLKLPAVSLGLWHNFGSNGSFDNMKDMCKTAFDYGITHFDLANNYGPVAGGAEENFGRILATDFKPYRDELVISTKAGYYMWPGPYGDWGSRKYLISSIDQSLKRMGLEYVDIFYHHRPDPNTPLEETMLALDAIVKSGKALYVGISNYNKEQTEEAAAILRDLKCPFIINQRKYSLFDRTIEEDGLKSHAAKDGIGVIAFCPLAQGLLTDRYLDGIPKDSRIVTDGRFLKEGDITVERLNQIRALQNIAKERGQSLAQMALSWILRDGEVTSVLIGASRASQIEENVKIVGNTKFTDDELKQIENILK</sequence>
<evidence type="ECO:0000313" key="5">
    <source>
        <dbReference type="EMBL" id="ABX43018.1"/>
    </source>
</evidence>
<proteinExistence type="inferred from homology"/>
<keyword evidence="3" id="KW-0560">Oxidoreductase</keyword>
<dbReference type="InterPro" id="IPR036812">
    <property type="entry name" value="NAD(P)_OxRdtase_dom_sf"/>
</dbReference>
<dbReference type="PANTHER" id="PTHR43150">
    <property type="entry name" value="HYPERKINETIC, ISOFORM M"/>
    <property type="match status" value="1"/>
</dbReference>
<evidence type="ECO:0000256" key="2">
    <source>
        <dbReference type="ARBA" id="ARBA00022857"/>
    </source>
</evidence>
<dbReference type="SUPFAM" id="SSF51430">
    <property type="entry name" value="NAD(P)-linked oxidoreductase"/>
    <property type="match status" value="1"/>
</dbReference>
<dbReference type="OrthoDB" id="9804790at2"/>
<dbReference type="Gene3D" id="3.20.20.100">
    <property type="entry name" value="NADP-dependent oxidoreductase domain"/>
    <property type="match status" value="1"/>
</dbReference>
<comment type="similarity">
    <text evidence="1">Belongs to the shaker potassium channel beta subunit family.</text>
</comment>
<dbReference type="InterPro" id="IPR023210">
    <property type="entry name" value="NADP_OxRdtase_dom"/>
</dbReference>
<dbReference type="Pfam" id="PF00248">
    <property type="entry name" value="Aldo_ket_red"/>
    <property type="match status" value="1"/>
</dbReference>
<protein>
    <submittedName>
        <fullName evidence="5">Aldo/keto reductase</fullName>
    </submittedName>
</protein>
<keyword evidence="6" id="KW-1185">Reference proteome</keyword>
<dbReference type="NCBIfam" id="NF007388">
    <property type="entry name" value="PRK09912.1"/>
    <property type="match status" value="1"/>
</dbReference>
<dbReference type="Proteomes" id="UP000000370">
    <property type="component" value="Chromosome"/>
</dbReference>